<evidence type="ECO:0000313" key="2">
    <source>
        <dbReference type="EMBL" id="KAH0968638.1"/>
    </source>
</evidence>
<keyword evidence="3" id="KW-1185">Reference proteome</keyword>
<dbReference type="PANTHER" id="PTHR42791:SF1">
    <property type="entry name" value="N-ACETYLTRANSFERASE DOMAIN-CONTAINING PROTEIN"/>
    <property type="match status" value="1"/>
</dbReference>
<comment type="caution">
    <text evidence="2">The sequence shown here is derived from an EMBL/GenBank/DDBJ whole genome shotgun (WGS) entry which is preliminary data.</text>
</comment>
<dbReference type="InterPro" id="IPR000182">
    <property type="entry name" value="GNAT_dom"/>
</dbReference>
<evidence type="ECO:0000259" key="1">
    <source>
        <dbReference type="PROSITE" id="PS51186"/>
    </source>
</evidence>
<dbReference type="Proteomes" id="UP000824596">
    <property type="component" value="Unassembled WGS sequence"/>
</dbReference>
<dbReference type="GO" id="GO:0016747">
    <property type="term" value="F:acyltransferase activity, transferring groups other than amino-acyl groups"/>
    <property type="evidence" value="ECO:0007669"/>
    <property type="project" value="InterPro"/>
</dbReference>
<dbReference type="PANTHER" id="PTHR42791">
    <property type="entry name" value="GNAT FAMILY ACETYLTRANSFERASE"/>
    <property type="match status" value="1"/>
</dbReference>
<dbReference type="PROSITE" id="PS51186">
    <property type="entry name" value="GNAT"/>
    <property type="match status" value="1"/>
</dbReference>
<dbReference type="OrthoDB" id="410198at2759"/>
<sequence length="239" mass="26888">MLPPAGYRIRPSRPLDLDAVGGLYVSCFAHDAIVDLLFPTHRDCPRDFRVHMYRHYQRRLWTPGWVLTVLVDEARGGLPVGFAWWRRPEGDLTLAERWFTSYAWLAPLKRLYVSFKDCLWPTAVLATNASILGRILATVELQLLEVSPPRHLAAAWFLSSFAVLPELQGRGLGAALLCHGLRRVDRNSAPSWLVGIGGVDYFYARHGFVEVARANVEELAGWEGGTVMFRHSKSHVSPA</sequence>
<dbReference type="GeneID" id="68350409"/>
<dbReference type="AlphaFoldDB" id="A0A9P8N6Q3"/>
<dbReference type="EMBL" id="JAIZPD010000001">
    <property type="protein sequence ID" value="KAH0968638.1"/>
    <property type="molecule type" value="Genomic_DNA"/>
</dbReference>
<accession>A0A9P8N6Q3</accession>
<dbReference type="InterPro" id="IPR052523">
    <property type="entry name" value="Trichothecene_AcTrans"/>
</dbReference>
<reference evidence="2" key="1">
    <citation type="submission" date="2021-09" db="EMBL/GenBank/DDBJ databases">
        <title>A high-quality genome of the endoparasitic fungus Hirsutella rhossiliensis with a comparison of Hirsutella genomes reveals transposable elements contributing to genome size variation.</title>
        <authorList>
            <person name="Lin R."/>
            <person name="Jiao Y."/>
            <person name="Sun X."/>
            <person name="Ling J."/>
            <person name="Xie B."/>
            <person name="Cheng X."/>
        </authorList>
    </citation>
    <scope>NUCLEOTIDE SEQUENCE</scope>
    <source>
        <strain evidence="2">HR02</strain>
    </source>
</reference>
<name>A0A9P8N6Q3_9HYPO</name>
<dbReference type="SUPFAM" id="SSF55729">
    <property type="entry name" value="Acyl-CoA N-acyltransferases (Nat)"/>
    <property type="match status" value="1"/>
</dbReference>
<dbReference type="Gene3D" id="3.40.630.30">
    <property type="match status" value="1"/>
</dbReference>
<gene>
    <name evidence="2" type="ORF">HRG_01280</name>
</gene>
<organism evidence="2 3">
    <name type="scientific">Hirsutella rhossiliensis</name>
    <dbReference type="NCBI Taxonomy" id="111463"/>
    <lineage>
        <taxon>Eukaryota</taxon>
        <taxon>Fungi</taxon>
        <taxon>Dikarya</taxon>
        <taxon>Ascomycota</taxon>
        <taxon>Pezizomycotina</taxon>
        <taxon>Sordariomycetes</taxon>
        <taxon>Hypocreomycetidae</taxon>
        <taxon>Hypocreales</taxon>
        <taxon>Ophiocordycipitaceae</taxon>
        <taxon>Hirsutella</taxon>
    </lineage>
</organism>
<feature type="domain" description="N-acetyltransferase" evidence="1">
    <location>
        <begin position="82"/>
        <end position="236"/>
    </location>
</feature>
<protein>
    <submittedName>
        <fullName evidence="2">Acetyltransferase (GNAT) domain-containing protein</fullName>
    </submittedName>
</protein>
<evidence type="ECO:0000313" key="3">
    <source>
        <dbReference type="Proteomes" id="UP000824596"/>
    </source>
</evidence>
<dbReference type="InterPro" id="IPR016181">
    <property type="entry name" value="Acyl_CoA_acyltransferase"/>
</dbReference>
<dbReference type="CDD" id="cd04301">
    <property type="entry name" value="NAT_SF"/>
    <property type="match status" value="1"/>
</dbReference>
<dbReference type="RefSeq" id="XP_044726151.1">
    <property type="nucleotide sequence ID" value="XM_044859751.1"/>
</dbReference>
<proteinExistence type="predicted"/>